<reference evidence="11 12" key="1">
    <citation type="submission" date="2019-03" db="EMBL/GenBank/DDBJ databases">
        <title>Genomic Encyclopedia of Type Strains, Phase IV (KMG-IV): sequencing the most valuable type-strain genomes for metagenomic binning, comparative biology and taxonomic classification.</title>
        <authorList>
            <person name="Goeker M."/>
        </authorList>
    </citation>
    <scope>NUCLEOTIDE SEQUENCE [LARGE SCALE GENOMIC DNA]</scope>
    <source>
        <strain evidence="11 12">DSM 25894</strain>
    </source>
</reference>
<evidence type="ECO:0000256" key="7">
    <source>
        <dbReference type="PIRSR" id="PIRSR000025-2"/>
    </source>
</evidence>
<dbReference type="GO" id="GO:0009055">
    <property type="term" value="F:electron transfer activity"/>
    <property type="evidence" value="ECO:0007669"/>
    <property type="project" value="InterPro"/>
</dbReference>
<dbReference type="EMBL" id="SMAN01000021">
    <property type="protein sequence ID" value="TCT18752.1"/>
    <property type="molecule type" value="Genomic_DNA"/>
</dbReference>
<evidence type="ECO:0000256" key="8">
    <source>
        <dbReference type="SAM" id="MobiDB-lite"/>
    </source>
</evidence>
<name>A0A4V2V0V7_9BACI</name>
<feature type="compositionally biased region" description="Low complexity" evidence="8">
    <location>
        <begin position="28"/>
        <end position="38"/>
    </location>
</feature>
<evidence type="ECO:0000256" key="9">
    <source>
        <dbReference type="SAM" id="SignalP"/>
    </source>
</evidence>
<dbReference type="SUPFAM" id="SSF46626">
    <property type="entry name" value="Cytochrome c"/>
    <property type="match status" value="1"/>
</dbReference>
<keyword evidence="9" id="KW-0732">Signal</keyword>
<dbReference type="PIRSF" id="PIRSF000025">
    <property type="entry name" value="Cytc_Bsub_c550"/>
    <property type="match status" value="1"/>
</dbReference>
<proteinExistence type="predicted"/>
<keyword evidence="5 7" id="KW-0408">Iron</keyword>
<dbReference type="RefSeq" id="WP_132372625.1">
    <property type="nucleotide sequence ID" value="NZ_SMAN01000021.1"/>
</dbReference>
<dbReference type="InterPro" id="IPR009056">
    <property type="entry name" value="Cyt_c-like_dom"/>
</dbReference>
<feature type="domain" description="Cytochrome c" evidence="10">
    <location>
        <begin position="52"/>
        <end position="125"/>
    </location>
</feature>
<keyword evidence="4" id="KW-0249">Electron transport</keyword>
<keyword evidence="3 7" id="KW-0479">Metal-binding</keyword>
<keyword evidence="1" id="KW-0813">Transport</keyword>
<dbReference type="GO" id="GO:0016020">
    <property type="term" value="C:membrane"/>
    <property type="evidence" value="ECO:0007669"/>
    <property type="project" value="InterPro"/>
</dbReference>
<sequence length="125" mass="12810">MKKKLMALLFGSALVLAACGGGDDNADNGDNGDTADNGADTEEPADNGEGTVDTAAAEEIYNNNCSMCHGADLSGGAGPDLRQIGGKYSKEEIVNIIKNGMGNMQAVNISDDDANTVAEWLAAKQ</sequence>
<feature type="signal peptide" evidence="9">
    <location>
        <begin position="1"/>
        <end position="17"/>
    </location>
</feature>
<dbReference type="GO" id="GO:0020037">
    <property type="term" value="F:heme binding"/>
    <property type="evidence" value="ECO:0007669"/>
    <property type="project" value="InterPro"/>
</dbReference>
<dbReference type="PROSITE" id="PS51007">
    <property type="entry name" value="CYTC"/>
    <property type="match status" value="1"/>
</dbReference>
<accession>A0A4V2V0V7</accession>
<keyword evidence="2 6" id="KW-0349">Heme</keyword>
<dbReference type="InterPro" id="IPR054782">
    <property type="entry name" value="Cytochro_C551"/>
</dbReference>
<dbReference type="Proteomes" id="UP000294650">
    <property type="component" value="Unassembled WGS sequence"/>
</dbReference>
<protein>
    <submittedName>
        <fullName evidence="11">Cytochrome c551</fullName>
    </submittedName>
</protein>
<feature type="region of interest" description="Disordered" evidence="8">
    <location>
        <begin position="25"/>
        <end position="51"/>
    </location>
</feature>
<dbReference type="Gene3D" id="1.10.760.10">
    <property type="entry name" value="Cytochrome c-like domain"/>
    <property type="match status" value="1"/>
</dbReference>
<dbReference type="Pfam" id="PF13442">
    <property type="entry name" value="Cytochrome_CBB3"/>
    <property type="match status" value="1"/>
</dbReference>
<dbReference type="PROSITE" id="PS51257">
    <property type="entry name" value="PROKAR_LIPOPROTEIN"/>
    <property type="match status" value="1"/>
</dbReference>
<dbReference type="NCBIfam" id="NF045774">
    <property type="entry name" value="cytochro_C551"/>
    <property type="match status" value="1"/>
</dbReference>
<evidence type="ECO:0000256" key="1">
    <source>
        <dbReference type="ARBA" id="ARBA00022448"/>
    </source>
</evidence>
<dbReference type="InterPro" id="IPR012218">
    <property type="entry name" value="Cyt_c_BACSU-c550-type"/>
</dbReference>
<gene>
    <name evidence="11" type="ORF">EDD68_1215</name>
</gene>
<comment type="PTM">
    <text evidence="6">Binds 1 heme c group covalently per subunit.</text>
</comment>
<evidence type="ECO:0000259" key="10">
    <source>
        <dbReference type="PROSITE" id="PS51007"/>
    </source>
</evidence>
<feature type="binding site" description="covalent" evidence="6">
    <location>
        <position position="68"/>
    </location>
    <ligand>
        <name>heme c</name>
        <dbReference type="ChEBI" id="CHEBI:61717"/>
    </ligand>
</feature>
<dbReference type="InterPro" id="IPR051811">
    <property type="entry name" value="Cytochrome_c550/c551-like"/>
</dbReference>
<dbReference type="PANTHER" id="PTHR37823">
    <property type="entry name" value="CYTOCHROME C-553-LIKE"/>
    <property type="match status" value="1"/>
</dbReference>
<dbReference type="OrthoDB" id="7933886at2"/>
<dbReference type="GO" id="GO:0005506">
    <property type="term" value="F:iron ion binding"/>
    <property type="evidence" value="ECO:0007669"/>
    <property type="project" value="InterPro"/>
</dbReference>
<feature type="binding site" description="axial binding residue" evidence="7">
    <location>
        <position position="104"/>
    </location>
    <ligand>
        <name>heme c</name>
        <dbReference type="ChEBI" id="CHEBI:61717"/>
    </ligand>
    <ligandPart>
        <name>Fe</name>
        <dbReference type="ChEBI" id="CHEBI:18248"/>
    </ligandPart>
</feature>
<keyword evidence="12" id="KW-1185">Reference proteome</keyword>
<dbReference type="PANTHER" id="PTHR37823:SF4">
    <property type="entry name" value="MENAQUINOL-CYTOCHROME C REDUCTASE CYTOCHROME B_C SUBUNIT"/>
    <property type="match status" value="1"/>
</dbReference>
<dbReference type="AlphaFoldDB" id="A0A4V2V0V7"/>
<feature type="binding site" description="covalent" evidence="6">
    <location>
        <position position="65"/>
    </location>
    <ligand>
        <name>heme c</name>
        <dbReference type="ChEBI" id="CHEBI:61717"/>
    </ligand>
</feature>
<dbReference type="InterPro" id="IPR036909">
    <property type="entry name" value="Cyt_c-like_dom_sf"/>
</dbReference>
<evidence type="ECO:0000313" key="11">
    <source>
        <dbReference type="EMBL" id="TCT18752.1"/>
    </source>
</evidence>
<feature type="binding site" description="axial binding residue" evidence="7">
    <location>
        <position position="69"/>
    </location>
    <ligand>
        <name>heme c</name>
        <dbReference type="ChEBI" id="CHEBI:61717"/>
    </ligand>
    <ligandPart>
        <name>Fe</name>
        <dbReference type="ChEBI" id="CHEBI:18248"/>
    </ligandPart>
</feature>
<comment type="caution">
    <text evidence="11">The sequence shown here is derived from an EMBL/GenBank/DDBJ whole genome shotgun (WGS) entry which is preliminary data.</text>
</comment>
<evidence type="ECO:0000313" key="12">
    <source>
        <dbReference type="Proteomes" id="UP000294650"/>
    </source>
</evidence>
<evidence type="ECO:0000256" key="4">
    <source>
        <dbReference type="ARBA" id="ARBA00022982"/>
    </source>
</evidence>
<evidence type="ECO:0000256" key="3">
    <source>
        <dbReference type="ARBA" id="ARBA00022723"/>
    </source>
</evidence>
<evidence type="ECO:0000256" key="2">
    <source>
        <dbReference type="ARBA" id="ARBA00022617"/>
    </source>
</evidence>
<organism evidence="11 12">
    <name type="scientific">Melghiribacillus thermohalophilus</name>
    <dbReference type="NCBI Taxonomy" id="1324956"/>
    <lineage>
        <taxon>Bacteria</taxon>
        <taxon>Bacillati</taxon>
        <taxon>Bacillota</taxon>
        <taxon>Bacilli</taxon>
        <taxon>Bacillales</taxon>
        <taxon>Bacillaceae</taxon>
        <taxon>Melghiribacillus</taxon>
    </lineage>
</organism>
<feature type="chain" id="PRO_5039335074" evidence="9">
    <location>
        <begin position="18"/>
        <end position="125"/>
    </location>
</feature>
<evidence type="ECO:0000256" key="5">
    <source>
        <dbReference type="ARBA" id="ARBA00023004"/>
    </source>
</evidence>
<evidence type="ECO:0000256" key="6">
    <source>
        <dbReference type="PIRSR" id="PIRSR000025-1"/>
    </source>
</evidence>